<dbReference type="SUPFAM" id="SSF56672">
    <property type="entry name" value="DNA/RNA polymerases"/>
    <property type="match status" value="1"/>
</dbReference>
<protein>
    <recommendedName>
        <fullName evidence="1">Reverse transcriptase domain-containing protein</fullName>
    </recommendedName>
</protein>
<organism evidence="2 3">
    <name type="scientific">Lithospermum erythrorhizon</name>
    <name type="common">Purple gromwell</name>
    <name type="synonym">Lithospermum officinale var. erythrorhizon</name>
    <dbReference type="NCBI Taxonomy" id="34254"/>
    <lineage>
        <taxon>Eukaryota</taxon>
        <taxon>Viridiplantae</taxon>
        <taxon>Streptophyta</taxon>
        <taxon>Embryophyta</taxon>
        <taxon>Tracheophyta</taxon>
        <taxon>Spermatophyta</taxon>
        <taxon>Magnoliopsida</taxon>
        <taxon>eudicotyledons</taxon>
        <taxon>Gunneridae</taxon>
        <taxon>Pentapetalae</taxon>
        <taxon>asterids</taxon>
        <taxon>lamiids</taxon>
        <taxon>Boraginales</taxon>
        <taxon>Boraginaceae</taxon>
        <taxon>Boraginoideae</taxon>
        <taxon>Lithospermeae</taxon>
        <taxon>Lithospermum</taxon>
    </lineage>
</organism>
<comment type="caution">
    <text evidence="2">The sequence shown here is derived from an EMBL/GenBank/DDBJ whole genome shotgun (WGS) entry which is preliminary data.</text>
</comment>
<reference evidence="2 3" key="1">
    <citation type="submission" date="2024-01" db="EMBL/GenBank/DDBJ databases">
        <title>The complete chloroplast genome sequence of Lithospermum erythrorhizon: insights into the phylogenetic relationship among Boraginaceae species and the maternal lineages of purple gromwells.</title>
        <authorList>
            <person name="Okada T."/>
            <person name="Watanabe K."/>
        </authorList>
    </citation>
    <scope>NUCLEOTIDE SEQUENCE [LARGE SCALE GENOMIC DNA]</scope>
</reference>
<dbReference type="InterPro" id="IPR043502">
    <property type="entry name" value="DNA/RNA_pol_sf"/>
</dbReference>
<evidence type="ECO:0000313" key="2">
    <source>
        <dbReference type="EMBL" id="GAA0176361.1"/>
    </source>
</evidence>
<proteinExistence type="predicted"/>
<evidence type="ECO:0000313" key="3">
    <source>
        <dbReference type="Proteomes" id="UP001454036"/>
    </source>
</evidence>
<dbReference type="Pfam" id="PF00078">
    <property type="entry name" value="RVT_1"/>
    <property type="match status" value="1"/>
</dbReference>
<name>A0AAV3RM94_LITER</name>
<gene>
    <name evidence="2" type="ORF">LIER_29367</name>
</gene>
<dbReference type="Proteomes" id="UP001454036">
    <property type="component" value="Unassembled WGS sequence"/>
</dbReference>
<accession>A0AAV3RM94</accession>
<dbReference type="AlphaFoldDB" id="A0AAV3RM94"/>
<evidence type="ECO:0000259" key="1">
    <source>
        <dbReference type="Pfam" id="PF00078"/>
    </source>
</evidence>
<sequence>MLREAEERKVLTGIKISAGNPSVSHILFADDILIFCKATEDEGGTVVQILKDYEAASGQKINFDKCGVSFKKRTSDEVRQMVRRVLQITEVKDQGKYL</sequence>
<dbReference type="EMBL" id="BAABME010010095">
    <property type="protein sequence ID" value="GAA0176361.1"/>
    <property type="molecule type" value="Genomic_DNA"/>
</dbReference>
<dbReference type="InterPro" id="IPR000477">
    <property type="entry name" value="RT_dom"/>
</dbReference>
<keyword evidence="3" id="KW-1185">Reference proteome</keyword>
<feature type="domain" description="Reverse transcriptase" evidence="1">
    <location>
        <begin position="18"/>
        <end position="74"/>
    </location>
</feature>